<feature type="signal peptide" evidence="1">
    <location>
        <begin position="1"/>
        <end position="18"/>
    </location>
</feature>
<feature type="chain" id="PRO_5040870155" evidence="1">
    <location>
        <begin position="19"/>
        <end position="85"/>
    </location>
</feature>
<dbReference type="EMBL" id="BRXW01000006">
    <property type="protein sequence ID" value="GMH99204.1"/>
    <property type="molecule type" value="Genomic_DNA"/>
</dbReference>
<keyword evidence="3" id="KW-1185">Reference proteome</keyword>
<reference evidence="3" key="1">
    <citation type="journal article" date="2023" name="Commun. Biol.">
        <title>Genome analysis of Parmales, the sister group of diatoms, reveals the evolutionary specialization of diatoms from phago-mixotrophs to photoautotrophs.</title>
        <authorList>
            <person name="Ban H."/>
            <person name="Sato S."/>
            <person name="Yoshikawa S."/>
            <person name="Yamada K."/>
            <person name="Nakamura Y."/>
            <person name="Ichinomiya M."/>
            <person name="Sato N."/>
            <person name="Blanc-Mathieu R."/>
            <person name="Endo H."/>
            <person name="Kuwata A."/>
            <person name="Ogata H."/>
        </authorList>
    </citation>
    <scope>NUCLEOTIDE SEQUENCE [LARGE SCALE GENOMIC DNA]</scope>
    <source>
        <strain evidence="3">NIES 3700</strain>
    </source>
</reference>
<protein>
    <submittedName>
        <fullName evidence="2">Uncharacterized protein</fullName>
    </submittedName>
</protein>
<sequence>MSKQLLVLCALLVTGGSGFTLPRPHAPTMHLFHTESSSDVTKSHHVSESHVKLQLNVCTGSKCKGASLSKIREASVQWGETVEIR</sequence>
<evidence type="ECO:0000313" key="2">
    <source>
        <dbReference type="EMBL" id="GMH99204.1"/>
    </source>
</evidence>
<dbReference type="Proteomes" id="UP001165122">
    <property type="component" value="Unassembled WGS sequence"/>
</dbReference>
<evidence type="ECO:0000256" key="1">
    <source>
        <dbReference type="SAM" id="SignalP"/>
    </source>
</evidence>
<keyword evidence="1" id="KW-0732">Signal</keyword>
<name>A0A9W7C4T9_9STRA</name>
<gene>
    <name evidence="2" type="ORF">TrLO_g16018</name>
</gene>
<dbReference type="AlphaFoldDB" id="A0A9W7C4T9"/>
<evidence type="ECO:0000313" key="3">
    <source>
        <dbReference type="Proteomes" id="UP001165122"/>
    </source>
</evidence>
<comment type="caution">
    <text evidence="2">The sequence shown here is derived from an EMBL/GenBank/DDBJ whole genome shotgun (WGS) entry which is preliminary data.</text>
</comment>
<accession>A0A9W7C4T9</accession>
<organism evidence="2 3">
    <name type="scientific">Triparma laevis f. longispina</name>
    <dbReference type="NCBI Taxonomy" id="1714387"/>
    <lineage>
        <taxon>Eukaryota</taxon>
        <taxon>Sar</taxon>
        <taxon>Stramenopiles</taxon>
        <taxon>Ochrophyta</taxon>
        <taxon>Bolidophyceae</taxon>
        <taxon>Parmales</taxon>
        <taxon>Triparmaceae</taxon>
        <taxon>Triparma</taxon>
    </lineage>
</organism>
<proteinExistence type="predicted"/>